<dbReference type="EMBL" id="FZNQ01000009">
    <property type="protein sequence ID" value="SNR48402.1"/>
    <property type="molecule type" value="Genomic_DNA"/>
</dbReference>
<dbReference type="AlphaFoldDB" id="A0A238WPC3"/>
<gene>
    <name evidence="1" type="ORF">SAMN06264855_10938</name>
</gene>
<dbReference type="InterPro" id="IPR005368">
    <property type="entry name" value="UPF0175"/>
</dbReference>
<organism evidence="1 2">
    <name type="scientific">Halorubrum vacuolatum</name>
    <name type="common">Natronobacterium vacuolatum</name>
    <dbReference type="NCBI Taxonomy" id="63740"/>
    <lineage>
        <taxon>Archaea</taxon>
        <taxon>Methanobacteriati</taxon>
        <taxon>Methanobacteriota</taxon>
        <taxon>Stenosarchaea group</taxon>
        <taxon>Halobacteria</taxon>
        <taxon>Halobacteriales</taxon>
        <taxon>Haloferacaceae</taxon>
        <taxon>Halorubrum</taxon>
    </lineage>
</organism>
<dbReference type="Proteomes" id="UP000198397">
    <property type="component" value="Unassembled WGS sequence"/>
</dbReference>
<accession>A0A238WPC3</accession>
<evidence type="ECO:0000313" key="1">
    <source>
        <dbReference type="EMBL" id="SNR48402.1"/>
    </source>
</evidence>
<evidence type="ECO:0000313" key="2">
    <source>
        <dbReference type="Proteomes" id="UP000198397"/>
    </source>
</evidence>
<reference evidence="1 2" key="1">
    <citation type="submission" date="2017-06" db="EMBL/GenBank/DDBJ databases">
        <authorList>
            <person name="Kim H.J."/>
            <person name="Triplett B.A."/>
        </authorList>
    </citation>
    <scope>NUCLEOTIDE SEQUENCE [LARGE SCALE GENOMIC DNA]</scope>
    <source>
        <strain evidence="1 2">DSM 8800</strain>
    </source>
</reference>
<protein>
    <submittedName>
        <fullName evidence="1">Uncharacterized protein family (UPF0175)</fullName>
    </submittedName>
</protein>
<proteinExistence type="predicted"/>
<sequence>MYYYVYMPSISARVPDDDEAEIDAVSELLDEDKSTVIRKALSEGLSSIRRRIAIERYQSGEVSVNEAARIADVSLAEWLEIAREHNLTTQLTPEDLDSDAAAAREL</sequence>
<name>A0A238WPC3_HALVU</name>
<dbReference type="Pfam" id="PF03683">
    <property type="entry name" value="UPF0175"/>
    <property type="match status" value="1"/>
</dbReference>
<keyword evidence="2" id="KW-1185">Reference proteome</keyword>